<sequence>MRGLLFGGVFACLVEFGWAYLLKACYEEWKVFAIAAILGTILVVLSVEYAIILPFKQKGTLP</sequence>
<dbReference type="AlphaFoldDB" id="A0A172WIS4"/>
<evidence type="ECO:0000313" key="3">
    <source>
        <dbReference type="Proteomes" id="UP000076969"/>
    </source>
</evidence>
<proteinExistence type="predicted"/>
<keyword evidence="1" id="KW-0812">Transmembrane</keyword>
<gene>
    <name evidence="2" type="ORF">A7C91_09440</name>
</gene>
<name>A0A172WIS4_9EURY</name>
<accession>A0A172WIS4</accession>
<dbReference type="KEGG" id="tpie:A7C91_09440"/>
<reference evidence="3" key="1">
    <citation type="journal article" date="2016" name="Syst. Appl. Microbiol.">
        <title>Thermococcus piezophilus sp. nov., a novel hyperthermophilic and piezophilic archaeon with a broad pressure range for growth, isolated from a deepest hydrothermal vent at the Mid-Cayman Rise.</title>
        <authorList>
            <person name="Dalmasso C."/>
            <person name="Oger P."/>
            <person name="Selva G."/>
            <person name="Courtine D."/>
            <person name="L'Haridon S."/>
            <person name="Garlaschelli A."/>
            <person name="Roussel E."/>
            <person name="Miyazaki J."/>
            <person name="Reveillaud J."/>
            <person name="Jebbar M."/>
            <person name="Takai K."/>
            <person name="Maignien L."/>
            <person name="Alain K."/>
        </authorList>
    </citation>
    <scope>NUCLEOTIDE SEQUENCE [LARGE SCALE GENOMIC DNA]</scope>
    <source>
        <strain evidence="3">CDGS</strain>
    </source>
</reference>
<protein>
    <submittedName>
        <fullName evidence="2">Uncharacterized protein</fullName>
    </submittedName>
</protein>
<dbReference type="EMBL" id="CP015520">
    <property type="protein sequence ID" value="ANF23368.1"/>
    <property type="molecule type" value="Genomic_DNA"/>
</dbReference>
<keyword evidence="3" id="KW-1185">Reference proteome</keyword>
<organism evidence="2 3">
    <name type="scientific">Thermococcus piezophilus</name>
    <dbReference type="NCBI Taxonomy" id="1712654"/>
    <lineage>
        <taxon>Archaea</taxon>
        <taxon>Methanobacteriati</taxon>
        <taxon>Methanobacteriota</taxon>
        <taxon>Thermococci</taxon>
        <taxon>Thermococcales</taxon>
        <taxon>Thermococcaceae</taxon>
        <taxon>Thermococcus</taxon>
    </lineage>
</organism>
<keyword evidence="1" id="KW-1133">Transmembrane helix</keyword>
<evidence type="ECO:0000256" key="1">
    <source>
        <dbReference type="SAM" id="Phobius"/>
    </source>
</evidence>
<evidence type="ECO:0000313" key="2">
    <source>
        <dbReference type="EMBL" id="ANF23368.1"/>
    </source>
</evidence>
<keyword evidence="1" id="KW-0472">Membrane</keyword>
<dbReference type="Proteomes" id="UP000076969">
    <property type="component" value="Chromosome"/>
</dbReference>
<feature type="transmembrane region" description="Helical" evidence="1">
    <location>
        <begin position="29"/>
        <end position="52"/>
    </location>
</feature>